<dbReference type="Pfam" id="PF13302">
    <property type="entry name" value="Acetyltransf_3"/>
    <property type="match status" value="1"/>
</dbReference>
<dbReference type="InterPro" id="IPR000182">
    <property type="entry name" value="GNAT_dom"/>
</dbReference>
<sequence length="169" mass="18203">MDSDHSRTFETPGAADDLVTARLRLRRWTPDVAAEVAYGRRSPRWAEDFPADGDIVIATELSNHPSWYGPFGHRLIVEAATGLLVGSTGLFWPPADGMLEIGYGIAESRRGRGYATEAVAALTAHARTAPEVRTVFARVSTDNPASIAVLRACGYRATGSDGGILRYEA</sequence>
<reference evidence="2 3" key="1">
    <citation type="submission" date="2020-10" db="EMBL/GenBank/DDBJ databases">
        <title>Identification of Nocardia species via Next-generation sequencing and recognition of intraspecies genetic diversity.</title>
        <authorList>
            <person name="Li P."/>
            <person name="Li P."/>
            <person name="Lu B."/>
        </authorList>
    </citation>
    <scope>NUCLEOTIDE SEQUENCE [LARGE SCALE GENOMIC DNA]</scope>
    <source>
        <strain evidence="2 3">BJ06-0143</strain>
    </source>
</reference>
<feature type="domain" description="N-acetyltransferase" evidence="1">
    <location>
        <begin position="23"/>
        <end position="169"/>
    </location>
</feature>
<dbReference type="PROSITE" id="PS51186">
    <property type="entry name" value="GNAT"/>
    <property type="match status" value="1"/>
</dbReference>
<organism evidence="2 3">
    <name type="scientific">Nocardia higoensis</name>
    <dbReference type="NCBI Taxonomy" id="228599"/>
    <lineage>
        <taxon>Bacteria</taxon>
        <taxon>Bacillati</taxon>
        <taxon>Actinomycetota</taxon>
        <taxon>Actinomycetes</taxon>
        <taxon>Mycobacteriales</taxon>
        <taxon>Nocardiaceae</taxon>
        <taxon>Nocardia</taxon>
    </lineage>
</organism>
<dbReference type="EMBL" id="JADLQN010000005">
    <property type="protein sequence ID" value="MBF6357316.1"/>
    <property type="molecule type" value="Genomic_DNA"/>
</dbReference>
<evidence type="ECO:0000259" key="1">
    <source>
        <dbReference type="PROSITE" id="PS51186"/>
    </source>
</evidence>
<dbReference type="Proteomes" id="UP000707731">
    <property type="component" value="Unassembled WGS sequence"/>
</dbReference>
<name>A0ABS0DFV2_9NOCA</name>
<protein>
    <submittedName>
        <fullName evidence="2">GNAT family N-acetyltransferase</fullName>
    </submittedName>
</protein>
<dbReference type="Gene3D" id="3.40.630.30">
    <property type="match status" value="1"/>
</dbReference>
<comment type="caution">
    <text evidence="2">The sequence shown here is derived from an EMBL/GenBank/DDBJ whole genome shotgun (WGS) entry which is preliminary data.</text>
</comment>
<dbReference type="PANTHER" id="PTHR43792">
    <property type="entry name" value="GNAT FAMILY, PUTATIVE (AFU_ORTHOLOGUE AFUA_3G00765)-RELATED-RELATED"/>
    <property type="match status" value="1"/>
</dbReference>
<gene>
    <name evidence="2" type="ORF">IU449_22680</name>
</gene>
<dbReference type="InterPro" id="IPR051531">
    <property type="entry name" value="N-acetyltransferase"/>
</dbReference>
<evidence type="ECO:0000313" key="3">
    <source>
        <dbReference type="Proteomes" id="UP000707731"/>
    </source>
</evidence>
<proteinExistence type="predicted"/>
<dbReference type="PANTHER" id="PTHR43792:SF13">
    <property type="entry name" value="ACETYLTRANSFERASE"/>
    <property type="match status" value="1"/>
</dbReference>
<dbReference type="InterPro" id="IPR016181">
    <property type="entry name" value="Acyl_CoA_acyltransferase"/>
</dbReference>
<evidence type="ECO:0000313" key="2">
    <source>
        <dbReference type="EMBL" id="MBF6357316.1"/>
    </source>
</evidence>
<accession>A0ABS0DFV2</accession>
<keyword evidence="3" id="KW-1185">Reference proteome</keyword>
<dbReference type="SUPFAM" id="SSF55729">
    <property type="entry name" value="Acyl-CoA N-acyltransferases (Nat)"/>
    <property type="match status" value="1"/>
</dbReference>